<protein>
    <submittedName>
        <fullName evidence="1">Uncharacterized protein</fullName>
    </submittedName>
</protein>
<dbReference type="Proteomes" id="UP001501444">
    <property type="component" value="Unassembled WGS sequence"/>
</dbReference>
<proteinExistence type="predicted"/>
<evidence type="ECO:0000313" key="1">
    <source>
        <dbReference type="EMBL" id="GAA2379560.1"/>
    </source>
</evidence>
<comment type="caution">
    <text evidence="1">The sequence shown here is derived from an EMBL/GenBank/DDBJ whole genome shotgun (WGS) entry which is preliminary data.</text>
</comment>
<dbReference type="RefSeq" id="WP_344618465.1">
    <property type="nucleotide sequence ID" value="NZ_BAAARV010000086.1"/>
</dbReference>
<dbReference type="EMBL" id="BAAARV010000086">
    <property type="protein sequence ID" value="GAA2379560.1"/>
    <property type="molecule type" value="Genomic_DNA"/>
</dbReference>
<gene>
    <name evidence="1" type="ORF">GCM10010170_086310</name>
</gene>
<accession>A0ABN3HGB6</accession>
<reference evidence="1 2" key="1">
    <citation type="journal article" date="2019" name="Int. J. Syst. Evol. Microbiol.">
        <title>The Global Catalogue of Microorganisms (GCM) 10K type strain sequencing project: providing services to taxonomists for standard genome sequencing and annotation.</title>
        <authorList>
            <consortium name="The Broad Institute Genomics Platform"/>
            <consortium name="The Broad Institute Genome Sequencing Center for Infectious Disease"/>
            <person name="Wu L."/>
            <person name="Ma J."/>
        </authorList>
    </citation>
    <scope>NUCLEOTIDE SEQUENCE [LARGE SCALE GENOMIC DNA]</scope>
    <source>
        <strain evidence="1 2">JCM 3272</strain>
    </source>
</reference>
<organism evidence="1 2">
    <name type="scientific">Dactylosporangium salmoneum</name>
    <dbReference type="NCBI Taxonomy" id="53361"/>
    <lineage>
        <taxon>Bacteria</taxon>
        <taxon>Bacillati</taxon>
        <taxon>Actinomycetota</taxon>
        <taxon>Actinomycetes</taxon>
        <taxon>Micromonosporales</taxon>
        <taxon>Micromonosporaceae</taxon>
        <taxon>Dactylosporangium</taxon>
    </lineage>
</organism>
<sequence length="1040" mass="112928">MHNGPFDREEVLAGLAEGDGLAVWAWVGPLRGGPEPLRALLADAPKDTRLKLYRAIRRRGRADLADAFVEEVRARYGGDEAATLLPTCGAAMVARLLPDLGHALGGLTALARRHPGLVLDLAARDLAELSGEERARWWSRGGAAVLAAARCRPEQALDLLERFAPDDRLPQPMSAYWVLAGADPARVVALLSAPRRAGWVAGTRLPAALLDRLARATPPGLPGLADLVRRLNHNVTELARFLDAAPPRHRGEWFALATAGVNRSLERTNDAILDVLPVASRIAEARRVLALEEVRQDERLTLHYVAYLPWAEAEPVLLAATSAADAGERARAWQELVRCAARGGDPAAVRAAVEHLQRLRNERDPVRGAAFAALPRVPARLLGDDLAGPLDRLVTDAVQARDSSSATLAHLTTLAATVLRERFDSPPLADWAQRTFQRVLGDDRVPDLGRLAPRLRRGQEEQVFDAVRGWLEDSVDRAKYAPLFAVTRALGRRAENLPGLQAMLERGTRRDTLPRVALTAIELWLADRRTRAERVEAVLREDPSAIALTVVWETVCIHRRDLLERVLREPSPAGRFVPGGVSWTPGPPVRARHWQERHRRAYVDRMAVLAADTGRAWQERATALRWAARVPQDGWPLVRHWTGADDVNIAESALAALAWTDRPGDALPILLSHADGDRARVAVHAAARAARFVRPSALRERLDPRRGKVTGRKEVVRLLVHLSVPGAEDTLWALWQDENLHPDVRAAVVAAARQRTDRPSMWPILRAAATGGTRETVLPLLAAPPDLVRPDLRAGYAELVSTVCASADRQVAVAAWRAFPGWARWLPGAAGQVLARLCDLRDRTVWPAVADALVAIVAAGHDDGLLAEAVGALAALDGAPPGDPDRPARRRAATIVDRLTERPSLTASARNALGTAAAALSTVDGFVPQAARLLAAAIDPADVTDVGRLCALVADRPILAARIARALPRRLAQYEPEPLRPIAAELAARPGVADGLFALAYAERGAQLRWPAPWRALVEALRGHPAAEVREAALELSMDR</sequence>
<evidence type="ECO:0000313" key="2">
    <source>
        <dbReference type="Proteomes" id="UP001501444"/>
    </source>
</evidence>
<name>A0ABN3HGB6_9ACTN</name>
<keyword evidence="2" id="KW-1185">Reference proteome</keyword>